<evidence type="ECO:0000313" key="6">
    <source>
        <dbReference type="EMBL" id="RKN41676.1"/>
    </source>
</evidence>
<dbReference type="InterPro" id="IPR036271">
    <property type="entry name" value="Tet_transcr_reg_TetR-rel_C_sf"/>
</dbReference>
<keyword evidence="7" id="KW-1185">Reference proteome</keyword>
<dbReference type="Gene3D" id="1.10.357.10">
    <property type="entry name" value="Tetracycline Repressor, domain 2"/>
    <property type="match status" value="1"/>
</dbReference>
<reference evidence="6 7" key="1">
    <citation type="journal article" date="2014" name="Int. J. Syst. Evol. Microbiol.">
        <title>Streptomyces hoynatensis sp. nov., isolated from deep marine sediment.</title>
        <authorList>
            <person name="Veyisoglu A."/>
            <person name="Sahin N."/>
        </authorList>
    </citation>
    <scope>NUCLEOTIDE SEQUENCE [LARGE SCALE GENOMIC DNA]</scope>
    <source>
        <strain evidence="6 7">KCTC 29097</strain>
    </source>
</reference>
<dbReference type="RefSeq" id="WP_120679553.1">
    <property type="nucleotide sequence ID" value="NZ_RBAL01000007.1"/>
</dbReference>
<evidence type="ECO:0000259" key="5">
    <source>
        <dbReference type="PROSITE" id="PS50977"/>
    </source>
</evidence>
<accession>A0A3A9Z2M9</accession>
<dbReference type="InterPro" id="IPR011075">
    <property type="entry name" value="TetR_C"/>
</dbReference>
<dbReference type="OrthoDB" id="4265761at2"/>
<gene>
    <name evidence="6" type="ORF">D7294_14420</name>
</gene>
<evidence type="ECO:0000256" key="3">
    <source>
        <dbReference type="ARBA" id="ARBA00023163"/>
    </source>
</evidence>
<protein>
    <submittedName>
        <fullName evidence="6">TetR/AcrR family transcriptional regulator</fullName>
    </submittedName>
</protein>
<dbReference type="SUPFAM" id="SSF46689">
    <property type="entry name" value="Homeodomain-like"/>
    <property type="match status" value="1"/>
</dbReference>
<comment type="caution">
    <text evidence="6">The sequence shown here is derived from an EMBL/GenBank/DDBJ whole genome shotgun (WGS) entry which is preliminary data.</text>
</comment>
<dbReference type="InterPro" id="IPR050109">
    <property type="entry name" value="HTH-type_TetR-like_transc_reg"/>
</dbReference>
<dbReference type="PANTHER" id="PTHR30055">
    <property type="entry name" value="HTH-TYPE TRANSCRIPTIONAL REGULATOR RUTR"/>
    <property type="match status" value="1"/>
</dbReference>
<dbReference type="GO" id="GO:0000976">
    <property type="term" value="F:transcription cis-regulatory region binding"/>
    <property type="evidence" value="ECO:0007669"/>
    <property type="project" value="TreeGrafter"/>
</dbReference>
<evidence type="ECO:0000256" key="4">
    <source>
        <dbReference type="PROSITE-ProRule" id="PRU00335"/>
    </source>
</evidence>
<evidence type="ECO:0000256" key="1">
    <source>
        <dbReference type="ARBA" id="ARBA00023015"/>
    </source>
</evidence>
<dbReference type="InterPro" id="IPR001647">
    <property type="entry name" value="HTH_TetR"/>
</dbReference>
<dbReference type="AlphaFoldDB" id="A0A3A9Z2M9"/>
<sequence>MTGQVTTVDGRVAGRRGQATRQKLLDCLGKMLGSSPYRDVKVIDVARKAGTSPATFYQYFPDVEAAVLELADGVVRESAELSELLTGRSWAGRAGGAAAEELVEGVLTFWRKHDAILRVIDLGAAEGDRRFVRLRTRVQGAVVKPLAETIEAERGRGRATAPEATPTALAASLVTMLAAASAQPKSLQALGAKQGDLRPALALLVHLGVTGRKPAAK</sequence>
<feature type="domain" description="HTH tetR-type" evidence="5">
    <location>
        <begin position="18"/>
        <end position="78"/>
    </location>
</feature>
<dbReference type="PROSITE" id="PS50977">
    <property type="entry name" value="HTH_TETR_2"/>
    <property type="match status" value="1"/>
</dbReference>
<dbReference type="InterPro" id="IPR009057">
    <property type="entry name" value="Homeodomain-like_sf"/>
</dbReference>
<dbReference type="EMBL" id="RBAL01000007">
    <property type="protein sequence ID" value="RKN41676.1"/>
    <property type="molecule type" value="Genomic_DNA"/>
</dbReference>
<dbReference type="Gene3D" id="1.10.10.60">
    <property type="entry name" value="Homeodomain-like"/>
    <property type="match status" value="1"/>
</dbReference>
<dbReference type="Proteomes" id="UP000272474">
    <property type="component" value="Unassembled WGS sequence"/>
</dbReference>
<dbReference type="PANTHER" id="PTHR30055:SF234">
    <property type="entry name" value="HTH-TYPE TRANSCRIPTIONAL REGULATOR BETI"/>
    <property type="match status" value="1"/>
</dbReference>
<name>A0A3A9Z2M9_9ACTN</name>
<organism evidence="6 7">
    <name type="scientific">Streptomyces hoynatensis</name>
    <dbReference type="NCBI Taxonomy" id="1141874"/>
    <lineage>
        <taxon>Bacteria</taxon>
        <taxon>Bacillati</taxon>
        <taxon>Actinomycetota</taxon>
        <taxon>Actinomycetes</taxon>
        <taxon>Kitasatosporales</taxon>
        <taxon>Streptomycetaceae</taxon>
        <taxon>Streptomyces</taxon>
    </lineage>
</organism>
<evidence type="ECO:0000256" key="2">
    <source>
        <dbReference type="ARBA" id="ARBA00023125"/>
    </source>
</evidence>
<dbReference type="GO" id="GO:0003700">
    <property type="term" value="F:DNA-binding transcription factor activity"/>
    <property type="evidence" value="ECO:0007669"/>
    <property type="project" value="TreeGrafter"/>
</dbReference>
<evidence type="ECO:0000313" key="7">
    <source>
        <dbReference type="Proteomes" id="UP000272474"/>
    </source>
</evidence>
<keyword evidence="1" id="KW-0805">Transcription regulation</keyword>
<dbReference type="Pfam" id="PF00440">
    <property type="entry name" value="TetR_N"/>
    <property type="match status" value="1"/>
</dbReference>
<feature type="DNA-binding region" description="H-T-H motif" evidence="4">
    <location>
        <begin position="41"/>
        <end position="60"/>
    </location>
</feature>
<dbReference type="SUPFAM" id="SSF48498">
    <property type="entry name" value="Tetracyclin repressor-like, C-terminal domain"/>
    <property type="match status" value="1"/>
</dbReference>
<keyword evidence="3" id="KW-0804">Transcription</keyword>
<proteinExistence type="predicted"/>
<dbReference type="Pfam" id="PF19352">
    <property type="entry name" value="TetR_C_38"/>
    <property type="match status" value="1"/>
</dbReference>
<keyword evidence="2 4" id="KW-0238">DNA-binding</keyword>